<accession>A0A9P1BLE3</accession>
<evidence type="ECO:0000256" key="6">
    <source>
        <dbReference type="ARBA" id="ARBA00023136"/>
    </source>
</evidence>
<evidence type="ECO:0000256" key="7">
    <source>
        <dbReference type="SAM" id="Coils"/>
    </source>
</evidence>
<proteinExistence type="inferred from homology"/>
<dbReference type="GO" id="GO:0005227">
    <property type="term" value="F:calcium-activated cation channel activity"/>
    <property type="evidence" value="ECO:0007669"/>
    <property type="project" value="InterPro"/>
</dbReference>
<dbReference type="Pfam" id="PF02714">
    <property type="entry name" value="RSN1_7TM"/>
    <property type="match status" value="1"/>
</dbReference>
<evidence type="ECO:0000313" key="16">
    <source>
        <dbReference type="Proteomes" id="UP001152797"/>
    </source>
</evidence>
<evidence type="ECO:0000256" key="5">
    <source>
        <dbReference type="ARBA" id="ARBA00022989"/>
    </source>
</evidence>
<feature type="domain" description="CSC1/OSCA1-like cytosolic" evidence="13">
    <location>
        <begin position="286"/>
        <end position="436"/>
    </location>
</feature>
<dbReference type="PANTHER" id="PTHR13018:SF5">
    <property type="entry name" value="RE44586P"/>
    <property type="match status" value="1"/>
</dbReference>
<evidence type="ECO:0000256" key="2">
    <source>
        <dbReference type="ARBA" id="ARBA00007779"/>
    </source>
</evidence>
<evidence type="ECO:0000256" key="1">
    <source>
        <dbReference type="ARBA" id="ARBA00004141"/>
    </source>
</evidence>
<dbReference type="EMBL" id="CAMXCT010000207">
    <property type="protein sequence ID" value="CAI3975496.1"/>
    <property type="molecule type" value="Genomic_DNA"/>
</dbReference>
<evidence type="ECO:0000259" key="13">
    <source>
        <dbReference type="Pfam" id="PF14703"/>
    </source>
</evidence>
<organism evidence="14">
    <name type="scientific">Cladocopium goreaui</name>
    <dbReference type="NCBI Taxonomy" id="2562237"/>
    <lineage>
        <taxon>Eukaryota</taxon>
        <taxon>Sar</taxon>
        <taxon>Alveolata</taxon>
        <taxon>Dinophyceae</taxon>
        <taxon>Suessiales</taxon>
        <taxon>Symbiodiniaceae</taxon>
        <taxon>Cladocopium</taxon>
    </lineage>
</organism>
<feature type="transmembrane region" description="Helical" evidence="9">
    <location>
        <begin position="646"/>
        <end position="671"/>
    </location>
</feature>
<evidence type="ECO:0000313" key="14">
    <source>
        <dbReference type="EMBL" id="CAI3975496.1"/>
    </source>
</evidence>
<dbReference type="Pfam" id="PF14703">
    <property type="entry name" value="PHM7_cyt"/>
    <property type="match status" value="1"/>
</dbReference>
<feature type="region of interest" description="Disordered" evidence="8">
    <location>
        <begin position="811"/>
        <end position="852"/>
    </location>
</feature>
<evidence type="ECO:0000259" key="11">
    <source>
        <dbReference type="Pfam" id="PF02714"/>
    </source>
</evidence>
<dbReference type="InterPro" id="IPR032880">
    <property type="entry name" value="CSC1/OSCA1-like_N"/>
</dbReference>
<feature type="transmembrane region" description="Helical" evidence="9">
    <location>
        <begin position="109"/>
        <end position="131"/>
    </location>
</feature>
<dbReference type="EMBL" id="CAMXCT030000207">
    <property type="protein sequence ID" value="CAL4762808.1"/>
    <property type="molecule type" value="Genomic_DNA"/>
</dbReference>
<dbReference type="OrthoDB" id="425803at2759"/>
<dbReference type="InterPro" id="IPR045122">
    <property type="entry name" value="Csc1-like"/>
</dbReference>
<dbReference type="GO" id="GO:0005886">
    <property type="term" value="C:plasma membrane"/>
    <property type="evidence" value="ECO:0007669"/>
    <property type="project" value="TreeGrafter"/>
</dbReference>
<evidence type="ECO:0000256" key="4">
    <source>
        <dbReference type="ARBA" id="ARBA00022692"/>
    </source>
</evidence>
<feature type="transmembrane region" description="Helical" evidence="9">
    <location>
        <begin position="702"/>
        <end position="719"/>
    </location>
</feature>
<feature type="compositionally biased region" description="Low complexity" evidence="8">
    <location>
        <begin position="817"/>
        <end position="830"/>
    </location>
</feature>
<evidence type="ECO:0000259" key="12">
    <source>
        <dbReference type="Pfam" id="PF13967"/>
    </source>
</evidence>
<protein>
    <submittedName>
        <fullName evidence="15">Sugar phosphate/phosphate translocator</fullName>
    </submittedName>
</protein>
<sequence length="852" mass="94620">MQWTRVTVITVDLGLCFAAAINPNHRQWQVFPDGSLLSTKEHLHASLLRSETNATQTGHYRANHGPVDGAKLSNELANVTHSIDQLQGNVSSVDVMRVKMDGNGDTLELLSTVVFTLTVSVWMLVAFKILSSYYPVLYSQRELEHLGFGEAETAAWGQALRDVTSLWHQLSLACFLKEDHVLEVQGLDSWMHLQFQWLALRMIAYLAVVPVILCPLHWTASGPSDEVFSRLNLAVNENRPVVLWIHVGVVWAVTVLTTRTLQAAMRDFVPVRYRWLQRMAFPQCTTVLVEGIPETMCSDLRLHSYFANLFGENAVARSYVVRNTKLLQKKLERLRKAQRALEKARARSEAEGKSGPSAPLVQFRLESVKDIKEEVAAERIRLGRLSHALDPDVCTTTGFVTFKTRLDMRLAAREQLGTDSFALQLQAAPDVNDVLYDSLIQRPSYTQQRLGYLSVFCVFVAFLPAVVFVSTLLSLKSWQQIFPAIHRWRQSMPIVVEMLEGVLATLSLKIMLAFIPAILLKIGRSFQKPVSQSSSQLQLQKTYFAFLVIFVLLVTSFAQGLITTLLYVAQQPAAIVPLLAKSLPLTSRFYVNYVVLGWLSCSCELLRPGPLVMYLSFREFMSEHDARCCAEEDSVLMGTRVARSTFMLVITSVFCSICPVVLLAAAVYFLIERLSHGYLMLSAEPRQGDAGGELFVQALKQVHTGLLIYVLLMIGVLGSNGFEFGLLLVPILFMVSWSLLSLESFLWPCLPLNQVMDLDDRDPPMTDATEVYEQLECREEIVQIVPQIVVSRASLTEAAVAAAAPTVAPPAMPAMPPAAATSTTTTAAATRGGGKAPEETGTASQEAEDLEF</sequence>
<name>A0A9P1BLE3_9DINO</name>
<comment type="subcellular location">
    <subcellularLocation>
        <location evidence="1">Membrane</location>
        <topology evidence="1">Multi-pass membrane protein</topology>
    </subcellularLocation>
</comment>
<comment type="caution">
    <text evidence="14">The sequence shown here is derived from an EMBL/GenBank/DDBJ whole genome shotgun (WGS) entry which is preliminary data.</text>
</comment>
<dbReference type="EMBL" id="CAMXCT020000207">
    <property type="protein sequence ID" value="CAL1128871.1"/>
    <property type="molecule type" value="Genomic_DNA"/>
</dbReference>
<keyword evidence="10" id="KW-0732">Signal</keyword>
<feature type="signal peptide" evidence="10">
    <location>
        <begin position="1"/>
        <end position="18"/>
    </location>
</feature>
<dbReference type="Proteomes" id="UP001152797">
    <property type="component" value="Unassembled WGS sequence"/>
</dbReference>
<feature type="domain" description="CSC1/OSCA1-like N-terminal transmembrane" evidence="12">
    <location>
        <begin position="109"/>
        <end position="260"/>
    </location>
</feature>
<reference evidence="14" key="1">
    <citation type="submission" date="2022-10" db="EMBL/GenBank/DDBJ databases">
        <authorList>
            <person name="Chen Y."/>
            <person name="Dougan E. K."/>
            <person name="Chan C."/>
            <person name="Rhodes N."/>
            <person name="Thang M."/>
        </authorList>
    </citation>
    <scope>NUCLEOTIDE SEQUENCE</scope>
</reference>
<feature type="transmembrane region" description="Helical" evidence="9">
    <location>
        <begin position="198"/>
        <end position="220"/>
    </location>
</feature>
<feature type="transmembrane region" description="Helical" evidence="9">
    <location>
        <begin position="450"/>
        <end position="473"/>
    </location>
</feature>
<dbReference type="AlphaFoldDB" id="A0A9P1BLE3"/>
<reference evidence="15 16" key="2">
    <citation type="submission" date="2024-05" db="EMBL/GenBank/DDBJ databases">
        <authorList>
            <person name="Chen Y."/>
            <person name="Shah S."/>
            <person name="Dougan E. K."/>
            <person name="Thang M."/>
            <person name="Chan C."/>
        </authorList>
    </citation>
    <scope>NUCLEOTIDE SEQUENCE [LARGE SCALE GENOMIC DNA]</scope>
</reference>
<feature type="domain" description="CSC1/OSCA1-like 7TM region" evidence="11">
    <location>
        <begin position="451"/>
        <end position="716"/>
    </location>
</feature>
<feature type="transmembrane region" description="Helical" evidence="9">
    <location>
        <begin position="543"/>
        <end position="569"/>
    </location>
</feature>
<comment type="similarity">
    <text evidence="2">Belongs to the CSC1 (TC 1.A.17) family.</text>
</comment>
<evidence type="ECO:0000256" key="3">
    <source>
        <dbReference type="ARBA" id="ARBA00022448"/>
    </source>
</evidence>
<dbReference type="InterPro" id="IPR027815">
    <property type="entry name" value="CSC1/OSCA1-like_cyt"/>
</dbReference>
<feature type="transmembrane region" description="Helical" evidence="9">
    <location>
        <begin position="240"/>
        <end position="258"/>
    </location>
</feature>
<keyword evidence="4 9" id="KW-0812">Transmembrane</keyword>
<keyword evidence="16" id="KW-1185">Reference proteome</keyword>
<keyword evidence="3" id="KW-0813">Transport</keyword>
<evidence type="ECO:0000256" key="8">
    <source>
        <dbReference type="SAM" id="MobiDB-lite"/>
    </source>
</evidence>
<keyword evidence="5 9" id="KW-1133">Transmembrane helix</keyword>
<keyword evidence="6 9" id="KW-0472">Membrane</keyword>
<feature type="coiled-coil region" evidence="7">
    <location>
        <begin position="324"/>
        <end position="351"/>
    </location>
</feature>
<feature type="transmembrane region" description="Helical" evidence="9">
    <location>
        <begin position="501"/>
        <end position="522"/>
    </location>
</feature>
<dbReference type="PANTHER" id="PTHR13018">
    <property type="entry name" value="PROBABLE MEMBRANE PROTEIN DUF221-RELATED"/>
    <property type="match status" value="1"/>
</dbReference>
<evidence type="ECO:0000256" key="10">
    <source>
        <dbReference type="SAM" id="SignalP"/>
    </source>
</evidence>
<feature type="chain" id="PRO_5043269557" evidence="10">
    <location>
        <begin position="19"/>
        <end position="852"/>
    </location>
</feature>
<gene>
    <name evidence="14" type="ORF">C1SCF055_LOCUS3800</name>
</gene>
<evidence type="ECO:0000256" key="9">
    <source>
        <dbReference type="SAM" id="Phobius"/>
    </source>
</evidence>
<evidence type="ECO:0000313" key="15">
    <source>
        <dbReference type="EMBL" id="CAL4762808.1"/>
    </source>
</evidence>
<dbReference type="Pfam" id="PF13967">
    <property type="entry name" value="RSN1_TM"/>
    <property type="match status" value="1"/>
</dbReference>
<dbReference type="InterPro" id="IPR003864">
    <property type="entry name" value="CSC1/OSCA1-like_7TM"/>
</dbReference>
<keyword evidence="7" id="KW-0175">Coiled coil</keyword>